<evidence type="ECO:0000313" key="2">
    <source>
        <dbReference type="EMBL" id="GBC09309.1"/>
    </source>
</evidence>
<dbReference type="InterPro" id="IPR027434">
    <property type="entry name" value="Homing_endonucl"/>
</dbReference>
<dbReference type="InterPro" id="IPR004860">
    <property type="entry name" value="LAGLIDADG_dom"/>
</dbReference>
<dbReference type="Gene3D" id="3.10.28.10">
    <property type="entry name" value="Homing endonucleases"/>
    <property type="match status" value="1"/>
</dbReference>
<dbReference type="InterPro" id="IPR051289">
    <property type="entry name" value="LAGLIDADG_Endonuclease"/>
</dbReference>
<feature type="domain" description="Homing endonuclease LAGLIDADG" evidence="1">
    <location>
        <begin position="15"/>
        <end position="113"/>
    </location>
</feature>
<evidence type="ECO:0000313" key="3">
    <source>
        <dbReference type="Proteomes" id="UP000247702"/>
    </source>
</evidence>
<gene>
    <name evidence="2" type="ORF">RclHR1_08760005</name>
</gene>
<organism evidence="2 3">
    <name type="scientific">Rhizophagus clarus</name>
    <dbReference type="NCBI Taxonomy" id="94130"/>
    <lineage>
        <taxon>Eukaryota</taxon>
        <taxon>Fungi</taxon>
        <taxon>Fungi incertae sedis</taxon>
        <taxon>Mucoromycota</taxon>
        <taxon>Glomeromycotina</taxon>
        <taxon>Glomeromycetes</taxon>
        <taxon>Glomerales</taxon>
        <taxon>Glomeraceae</taxon>
        <taxon>Rhizophagus</taxon>
    </lineage>
</organism>
<dbReference type="GO" id="GO:0004519">
    <property type="term" value="F:endonuclease activity"/>
    <property type="evidence" value="ECO:0007669"/>
    <property type="project" value="InterPro"/>
</dbReference>
<dbReference type="PANTHER" id="PTHR36181">
    <property type="entry name" value="INTRON-ENCODED ENDONUCLEASE AI3-RELATED"/>
    <property type="match status" value="1"/>
</dbReference>
<dbReference type="EMBL" id="BEXD01004288">
    <property type="protein sequence ID" value="GBC09309.1"/>
    <property type="molecule type" value="Genomic_DNA"/>
</dbReference>
<name>A0A2Z6SP23_9GLOM</name>
<dbReference type="STRING" id="94130.A0A2Z6SP23"/>
<dbReference type="FunFam" id="3.10.28.10:FF:000010">
    <property type="entry name" value="LAGLIDADG homing endonuclease I-LtrII"/>
    <property type="match status" value="1"/>
</dbReference>
<protein>
    <recommendedName>
        <fullName evidence="1">Homing endonuclease LAGLIDADG domain-containing protein</fullName>
    </recommendedName>
</protein>
<dbReference type="SUPFAM" id="SSF55608">
    <property type="entry name" value="Homing endonucleases"/>
    <property type="match status" value="1"/>
</dbReference>
<dbReference type="Proteomes" id="UP000247702">
    <property type="component" value="Unassembled WGS sequence"/>
</dbReference>
<dbReference type="AlphaFoldDB" id="A0A2Z6SP23"/>
<keyword evidence="3" id="KW-1185">Reference proteome</keyword>
<dbReference type="PANTHER" id="PTHR36181:SF4">
    <property type="entry name" value="LAGLIDADG ENDONUCLEASE"/>
    <property type="match status" value="1"/>
</dbReference>
<sequence length="149" mass="17358">MKLFNEKIFNPYWVVGFVDGEGCFSVGVFKNKTLRLGYQVQLEFSITQHKRDHDLLLQFIEFFGCGYVAPDGSLKFKYIVRDLSDLNRVIIPFFQSYPLRTVKQLDFNSFASVATMMNDKKHLTEQGLLDIQLIKGCMNRNRIFESPNK</sequence>
<dbReference type="GO" id="GO:0005739">
    <property type="term" value="C:mitochondrion"/>
    <property type="evidence" value="ECO:0007669"/>
    <property type="project" value="UniProtKB-ARBA"/>
</dbReference>
<evidence type="ECO:0000259" key="1">
    <source>
        <dbReference type="Pfam" id="PF00961"/>
    </source>
</evidence>
<accession>A0A2Z6SP23</accession>
<dbReference type="Pfam" id="PF00961">
    <property type="entry name" value="LAGLIDADG_1"/>
    <property type="match status" value="1"/>
</dbReference>
<proteinExistence type="predicted"/>
<reference evidence="2 3" key="1">
    <citation type="submission" date="2017-11" db="EMBL/GenBank/DDBJ databases">
        <title>The genome of Rhizophagus clarus HR1 reveals common genetic basis of auxotrophy among arbuscular mycorrhizal fungi.</title>
        <authorList>
            <person name="Kobayashi Y."/>
        </authorList>
    </citation>
    <scope>NUCLEOTIDE SEQUENCE [LARGE SCALE GENOMIC DNA]</scope>
    <source>
        <strain evidence="2 3">HR1</strain>
    </source>
</reference>
<comment type="caution">
    <text evidence="2">The sequence shown here is derived from an EMBL/GenBank/DDBJ whole genome shotgun (WGS) entry which is preliminary data.</text>
</comment>